<dbReference type="Pfam" id="PF01381">
    <property type="entry name" value="HTH_3"/>
    <property type="match status" value="1"/>
</dbReference>
<proteinExistence type="predicted"/>
<dbReference type="InterPro" id="IPR001387">
    <property type="entry name" value="Cro/C1-type_HTH"/>
</dbReference>
<protein>
    <recommendedName>
        <fullName evidence="1">HTH cro/C1-type domain-containing protein</fullName>
    </recommendedName>
</protein>
<dbReference type="GO" id="GO:0003677">
    <property type="term" value="F:DNA binding"/>
    <property type="evidence" value="ECO:0007669"/>
    <property type="project" value="InterPro"/>
</dbReference>
<evidence type="ECO:0000313" key="2">
    <source>
        <dbReference type="EMBL" id="SCZ55374.1"/>
    </source>
</evidence>
<dbReference type="Pfam" id="PF09856">
    <property type="entry name" value="ScfRs"/>
    <property type="match status" value="1"/>
</dbReference>
<evidence type="ECO:0000259" key="1">
    <source>
        <dbReference type="PROSITE" id="PS50943"/>
    </source>
</evidence>
<dbReference type="CDD" id="cd00093">
    <property type="entry name" value="HTH_XRE"/>
    <property type="match status" value="1"/>
</dbReference>
<reference evidence="2 3" key="1">
    <citation type="submission" date="2016-10" db="EMBL/GenBank/DDBJ databases">
        <authorList>
            <person name="de Groot N.N."/>
        </authorList>
    </citation>
    <scope>NUCLEOTIDE SEQUENCE [LARGE SCALE GENOMIC DNA]</scope>
    <source>
        <strain evidence="2 3">U95</strain>
    </source>
</reference>
<dbReference type="STRING" id="1156985.SAMN04488118_102410"/>
<dbReference type="SUPFAM" id="SSF47413">
    <property type="entry name" value="lambda repressor-like DNA-binding domains"/>
    <property type="match status" value="1"/>
</dbReference>
<accession>A0A1G5Q0J9</accession>
<evidence type="ECO:0000313" key="3">
    <source>
        <dbReference type="Proteomes" id="UP000198767"/>
    </source>
</evidence>
<dbReference type="Proteomes" id="UP000198767">
    <property type="component" value="Unassembled WGS sequence"/>
</dbReference>
<sequence length="418" mass="46327">MMLGLRQSDLAQRVSISPSYLNLIEHNRRKIGGKLLVDIAEVLGVEPSLLTEGAEATLLSSLREAGADQSNPIAELDRVEEFAGRFPGWAEVLMRNHARIVTLERHVQTLSDRVTHDPQLASSLHEMLSTAAAIRSTADILVDNKDLDESWLDRFHRNLNEDAQRLAESSRELVSFLDENNAQAGGPGLPADEVDRFLSDNGYHFATLETDEETVLEVIENAPQLQSQAARQMAQRLLVQYVNDARFMPLEEMLAAVAEFGVQPDRIQARFGGRIQQVLRRLAWLPEDRLGQEVGLLMCDASGAILLHKPIGGFSAPKFGAACPLWPVYQALGQPHVPLHHVFRQHHGRGDATLESFSYAWQAGEAGFERDPQLRAAMVLVAAPETTKAPIDLGVTCRLCDAERCTARREPSILREGF</sequence>
<dbReference type="InterPro" id="IPR018653">
    <property type="entry name" value="ScfR_C"/>
</dbReference>
<gene>
    <name evidence="2" type="ORF">SAMN04488118_102410</name>
</gene>
<dbReference type="Gene3D" id="1.10.260.40">
    <property type="entry name" value="lambda repressor-like DNA-binding domains"/>
    <property type="match status" value="1"/>
</dbReference>
<organism evidence="2 3">
    <name type="scientific">Epibacterium ulvae</name>
    <dbReference type="NCBI Taxonomy" id="1156985"/>
    <lineage>
        <taxon>Bacteria</taxon>
        <taxon>Pseudomonadati</taxon>
        <taxon>Pseudomonadota</taxon>
        <taxon>Alphaproteobacteria</taxon>
        <taxon>Rhodobacterales</taxon>
        <taxon>Roseobacteraceae</taxon>
        <taxon>Epibacterium</taxon>
    </lineage>
</organism>
<feature type="domain" description="HTH cro/C1-type" evidence="1">
    <location>
        <begin position="3"/>
        <end position="50"/>
    </location>
</feature>
<dbReference type="InterPro" id="IPR010982">
    <property type="entry name" value="Lambda_DNA-bd_dom_sf"/>
</dbReference>
<keyword evidence="3" id="KW-1185">Reference proteome</keyword>
<dbReference type="EMBL" id="FMWG01000002">
    <property type="protein sequence ID" value="SCZ55374.1"/>
    <property type="molecule type" value="Genomic_DNA"/>
</dbReference>
<dbReference type="SMART" id="SM00530">
    <property type="entry name" value="HTH_XRE"/>
    <property type="match status" value="1"/>
</dbReference>
<name>A0A1G5Q0J9_9RHOB</name>
<dbReference type="PROSITE" id="PS50943">
    <property type="entry name" value="HTH_CROC1"/>
    <property type="match status" value="1"/>
</dbReference>
<dbReference type="AlphaFoldDB" id="A0A1G5Q0J9"/>